<reference evidence="1 2" key="1">
    <citation type="submission" date="2019-07" db="EMBL/GenBank/DDBJ databases">
        <title>Complete Genome Sequence of Leptotrichia trevisanii Strain JMUB3935.</title>
        <authorList>
            <person name="Watanabe S."/>
            <person name="Cui L."/>
        </authorList>
    </citation>
    <scope>NUCLEOTIDE SEQUENCE [LARGE SCALE GENOMIC DNA]</scope>
    <source>
        <strain evidence="1 2">JMUB3935</strain>
    </source>
</reference>
<dbReference type="AlphaFoldDB" id="A0A510KLF0"/>
<evidence type="ECO:0000313" key="1">
    <source>
        <dbReference type="EMBL" id="BBM52549.1"/>
    </source>
</evidence>
<proteinExistence type="predicted"/>
<dbReference type="Proteomes" id="UP000321378">
    <property type="component" value="Chromosome"/>
</dbReference>
<dbReference type="EMBL" id="AP019840">
    <property type="protein sequence ID" value="BBM52549.1"/>
    <property type="molecule type" value="Genomic_DNA"/>
</dbReference>
<name>A0A510KLF0_9FUSO</name>
<protein>
    <submittedName>
        <fullName evidence="1">Uncharacterized protein</fullName>
    </submittedName>
</protein>
<evidence type="ECO:0000313" key="2">
    <source>
        <dbReference type="Proteomes" id="UP000321378"/>
    </source>
</evidence>
<dbReference type="RefSeq" id="WP_146996899.1">
    <property type="nucleotide sequence ID" value="NZ_AP019840.1"/>
</dbReference>
<sequence length="210" mass="24615">MMTRDEFNKVFNLLCTNYPNTKNPNELGSLYFLALGNELTAKEFMNATLKIIKTSKEKFMPQIAEILEYAKNRNEKNQVILAKKMLIEAIHKYGKSGMINFEDKGIHAVIDFIGWKRLCAMKDEEFDNFLKWEFDGIYKEFIKNPYETNDYYTGNYKIIGQKNPKRITYESIGVKNTQNLEFIPLEYKNTTQIENKVDLSELKDKMLIGV</sequence>
<gene>
    <name evidence="1" type="ORF">JMUB3935_1528</name>
</gene>
<organism evidence="1 2">
    <name type="scientific">Leptotrichia trevisanii</name>
    <dbReference type="NCBI Taxonomy" id="109328"/>
    <lineage>
        <taxon>Bacteria</taxon>
        <taxon>Fusobacteriati</taxon>
        <taxon>Fusobacteriota</taxon>
        <taxon>Fusobacteriia</taxon>
        <taxon>Fusobacteriales</taxon>
        <taxon>Leptotrichiaceae</taxon>
        <taxon>Leptotrichia</taxon>
    </lineage>
</organism>
<accession>A0A510KLF0</accession>